<proteinExistence type="predicted"/>
<keyword evidence="1" id="KW-0812">Transmembrane</keyword>
<keyword evidence="1" id="KW-1133">Transmembrane helix</keyword>
<feature type="transmembrane region" description="Helical" evidence="1">
    <location>
        <begin position="12"/>
        <end position="35"/>
    </location>
</feature>
<accession>A0ABW3PWX3</accession>
<evidence type="ECO:0000313" key="2">
    <source>
        <dbReference type="EMBL" id="MFD1128702.1"/>
    </source>
</evidence>
<reference evidence="3" key="1">
    <citation type="journal article" date="2019" name="Int. J. Syst. Evol. Microbiol.">
        <title>The Global Catalogue of Microorganisms (GCM) 10K type strain sequencing project: providing services to taxonomists for standard genome sequencing and annotation.</title>
        <authorList>
            <consortium name="The Broad Institute Genomics Platform"/>
            <consortium name="The Broad Institute Genome Sequencing Center for Infectious Disease"/>
            <person name="Wu L."/>
            <person name="Ma J."/>
        </authorList>
    </citation>
    <scope>NUCLEOTIDE SEQUENCE [LARGE SCALE GENOMIC DNA]</scope>
    <source>
        <strain evidence="3">CCUG 53519</strain>
    </source>
</reference>
<comment type="caution">
    <text evidence="2">The sequence shown here is derived from an EMBL/GenBank/DDBJ whole genome shotgun (WGS) entry which is preliminary data.</text>
</comment>
<dbReference type="RefSeq" id="WP_251584374.1">
    <property type="nucleotide sequence ID" value="NZ_JBHTKX010000001.1"/>
</dbReference>
<organism evidence="2 3">
    <name type="scientific">Paenibacillus provencensis</name>
    <dbReference type="NCBI Taxonomy" id="441151"/>
    <lineage>
        <taxon>Bacteria</taxon>
        <taxon>Bacillati</taxon>
        <taxon>Bacillota</taxon>
        <taxon>Bacilli</taxon>
        <taxon>Bacillales</taxon>
        <taxon>Paenibacillaceae</taxon>
        <taxon>Paenibacillus</taxon>
    </lineage>
</organism>
<dbReference type="Proteomes" id="UP001597169">
    <property type="component" value="Unassembled WGS sequence"/>
</dbReference>
<gene>
    <name evidence="2" type="ORF">ACFQ3J_10995</name>
</gene>
<name>A0ABW3PWX3_9BACL</name>
<keyword evidence="1" id="KW-0472">Membrane</keyword>
<evidence type="ECO:0000313" key="3">
    <source>
        <dbReference type="Proteomes" id="UP001597169"/>
    </source>
</evidence>
<keyword evidence="3" id="KW-1185">Reference proteome</keyword>
<evidence type="ECO:0000256" key="1">
    <source>
        <dbReference type="SAM" id="Phobius"/>
    </source>
</evidence>
<dbReference type="EMBL" id="JBHTKX010000001">
    <property type="protein sequence ID" value="MFD1128702.1"/>
    <property type="molecule type" value="Genomic_DNA"/>
</dbReference>
<sequence length="48" mass="5268">MREEKRREEKGRMIAGYGIHMLIPSIPLPAAFALADSKVQPNQSTAAS</sequence>
<protein>
    <submittedName>
        <fullName evidence="2">Uncharacterized protein</fullName>
    </submittedName>
</protein>